<protein>
    <submittedName>
        <fullName evidence="1">Uncharacterized protein</fullName>
    </submittedName>
</protein>
<evidence type="ECO:0000313" key="2">
    <source>
        <dbReference type="Proteomes" id="UP000056502"/>
    </source>
</evidence>
<reference evidence="1 2" key="1">
    <citation type="journal article" date="2015" name="Genome Announc.">
        <title>Whole-Genome Sequence of Leptospira interrogans Serovar Hardjo Subtype Hardjoprajitno Strain Norma, Isolated from Cattle in a Leptospirosis Outbreak in Brazil.</title>
        <authorList>
            <person name="Cosate M.R."/>
            <person name="Soares S.C."/>
            <person name="Mendes T.A."/>
            <person name="Raittz R.T."/>
            <person name="Moreira E.C."/>
            <person name="Leite R."/>
            <person name="Fernandes G.R."/>
            <person name="Haddad J.P."/>
            <person name="Ortega J.M."/>
        </authorList>
    </citation>
    <scope>NUCLEOTIDE SEQUENCE [LARGE SCALE GENOMIC DNA]</scope>
    <source>
        <strain evidence="1 2">Norma</strain>
    </source>
</reference>
<dbReference type="Proteomes" id="UP000056502">
    <property type="component" value="Chromosome I"/>
</dbReference>
<name>A0A0M5LFK3_LEPIR</name>
<accession>A0A0M5LFK3</accession>
<sequence length="44" mass="5385">MLIAKRRFHAKIRFCFSVSLDFIEISFIKRKIIFLNSDLRSIFY</sequence>
<evidence type="ECO:0000313" key="1">
    <source>
        <dbReference type="EMBL" id="ALE40110.1"/>
    </source>
</evidence>
<dbReference type="EMBL" id="CP012603">
    <property type="protein sequence ID" value="ALE40110.1"/>
    <property type="molecule type" value="Genomic_DNA"/>
</dbReference>
<gene>
    <name evidence="1" type="ORF">G436_2945</name>
</gene>
<dbReference type="AlphaFoldDB" id="A0A0M5LFK3"/>
<proteinExistence type="predicted"/>
<organism evidence="1">
    <name type="scientific">Leptospira interrogans serovar Hardjo str. Norma</name>
    <dbReference type="NCBI Taxonomy" id="1279460"/>
    <lineage>
        <taxon>Bacteria</taxon>
        <taxon>Pseudomonadati</taxon>
        <taxon>Spirochaetota</taxon>
        <taxon>Spirochaetia</taxon>
        <taxon>Leptospirales</taxon>
        <taxon>Leptospiraceae</taxon>
        <taxon>Leptospira</taxon>
    </lineage>
</organism>